<dbReference type="InterPro" id="IPR050237">
    <property type="entry name" value="ATP-dep_AMP-bd_enzyme"/>
</dbReference>
<evidence type="ECO:0000259" key="1">
    <source>
        <dbReference type="Pfam" id="PF00501"/>
    </source>
</evidence>
<dbReference type="InterPro" id="IPR000873">
    <property type="entry name" value="AMP-dep_synth/lig_dom"/>
</dbReference>
<protein>
    <submittedName>
        <fullName evidence="3">Long-chain fatty acid--CoA ligase</fullName>
    </submittedName>
</protein>
<dbReference type="STRING" id="413882.AAW51_3147"/>
<dbReference type="EMBL" id="CP011371">
    <property type="protein sequence ID" value="AKJ29838.1"/>
    <property type="molecule type" value="Genomic_DNA"/>
</dbReference>
<keyword evidence="4" id="KW-1185">Reference proteome</keyword>
<dbReference type="PANTHER" id="PTHR43767">
    <property type="entry name" value="LONG-CHAIN-FATTY-ACID--COA LIGASE"/>
    <property type="match status" value="1"/>
</dbReference>
<dbReference type="Gene3D" id="3.30.300.30">
    <property type="match status" value="1"/>
</dbReference>
<dbReference type="Pfam" id="PF13193">
    <property type="entry name" value="AMP-binding_C"/>
    <property type="match status" value="1"/>
</dbReference>
<dbReference type="InterPro" id="IPR025110">
    <property type="entry name" value="AMP-bd_C"/>
</dbReference>
<feature type="domain" description="AMP-dependent synthetase/ligase" evidence="1">
    <location>
        <begin position="31"/>
        <end position="408"/>
    </location>
</feature>
<dbReference type="RefSeq" id="WP_047195357.1">
    <property type="nucleotide sequence ID" value="NZ_CP011371.1"/>
</dbReference>
<dbReference type="Gene3D" id="3.40.50.12780">
    <property type="entry name" value="N-terminal domain of ligase-like"/>
    <property type="match status" value="1"/>
</dbReference>
<name>A0A0G3BPE3_9BURK</name>
<evidence type="ECO:0000313" key="3">
    <source>
        <dbReference type="EMBL" id="AKJ29838.1"/>
    </source>
</evidence>
<dbReference type="AlphaFoldDB" id="A0A0G3BPE3"/>
<dbReference type="InterPro" id="IPR045851">
    <property type="entry name" value="AMP-bd_C_sf"/>
</dbReference>
<organism evidence="3 4">
    <name type="scientific">Caldimonas brevitalea</name>
    <dbReference type="NCBI Taxonomy" id="413882"/>
    <lineage>
        <taxon>Bacteria</taxon>
        <taxon>Pseudomonadati</taxon>
        <taxon>Pseudomonadota</taxon>
        <taxon>Betaproteobacteria</taxon>
        <taxon>Burkholderiales</taxon>
        <taxon>Sphaerotilaceae</taxon>
        <taxon>Caldimonas</taxon>
    </lineage>
</organism>
<dbReference type="GO" id="GO:0016878">
    <property type="term" value="F:acid-thiol ligase activity"/>
    <property type="evidence" value="ECO:0007669"/>
    <property type="project" value="UniProtKB-ARBA"/>
</dbReference>
<dbReference type="Pfam" id="PF00501">
    <property type="entry name" value="AMP-binding"/>
    <property type="match status" value="1"/>
</dbReference>
<evidence type="ECO:0000259" key="2">
    <source>
        <dbReference type="Pfam" id="PF13193"/>
    </source>
</evidence>
<reference evidence="3 4" key="1">
    <citation type="submission" date="2015-05" db="EMBL/GenBank/DDBJ databases">
        <authorList>
            <person name="Tang B."/>
            <person name="Yu Y."/>
        </authorList>
    </citation>
    <scope>NUCLEOTIDE SEQUENCE [LARGE SCALE GENOMIC DNA]</scope>
    <source>
        <strain evidence="3 4">DSM 7029</strain>
    </source>
</reference>
<sequence length="560" mass="61698">MSNRHFAFWPEHVPQHLYVPETHLWRNAEISAMRFPHKPFLVFYDTEVSFGQFAEEAERVAGYLQRECGVGKGDRVLLCMQNSPQFMIAFYGILRADAVVVPVNPMNLTEELAHYVEDSGARVALIAQELSGRFVPLLERGLQTLIVATYSDYLRAATALSVPDFVAAPRTPTEHPRVVSWSDVLERQLAPGPLTGGPDDLAVMPYTSGTTGHPKGCMHTHRSTMVNAVAGSVWWQLGQGWVGLAVLPMFHVTGLQAGLNAPLYNAGTVVLLPRWDRDAAAACVQRYRVTALGLITAMVVDFVSNPRLGEYDLRSLRRIAGGGAAMPRAVAETLEHKMGLKYAEGYGMTETMGATHSNPPDRPKAQCLGVPSFDVDARVVDPVTLEPLADGETGEIVVHGPQVMLGYWMQPDATRAAFVEIEGKRFLRTGDLGRVDEEGYFFFVDRLKRMINVSGYKVWPAEVEALLYQHPAVQEACVIAVRDERRGETVKAVIVLKPAQVGQVTAQEIIDWAHANMAAYKTPRLVQFVDSLPKSGSGKVMWRTLQEHENVAVQAAVNSA</sequence>
<gene>
    <name evidence="3" type="ORF">AAW51_3147</name>
</gene>
<dbReference type="OrthoDB" id="9766486at2"/>
<dbReference type="PATRIC" id="fig|413882.6.peg.3282"/>
<dbReference type="Proteomes" id="UP000035352">
    <property type="component" value="Chromosome"/>
</dbReference>
<dbReference type="InterPro" id="IPR042099">
    <property type="entry name" value="ANL_N_sf"/>
</dbReference>
<dbReference type="NCBIfam" id="NF006181">
    <property type="entry name" value="PRK08314.1"/>
    <property type="match status" value="1"/>
</dbReference>
<dbReference type="KEGG" id="pbh:AAW51_3147"/>
<dbReference type="PANTHER" id="PTHR43767:SF1">
    <property type="entry name" value="NONRIBOSOMAL PEPTIDE SYNTHASE PES1 (EUROFUNG)-RELATED"/>
    <property type="match status" value="1"/>
</dbReference>
<feature type="domain" description="AMP-binding enzyme C-terminal" evidence="2">
    <location>
        <begin position="462"/>
        <end position="539"/>
    </location>
</feature>
<dbReference type="PROSITE" id="PS00455">
    <property type="entry name" value="AMP_BINDING"/>
    <property type="match status" value="1"/>
</dbReference>
<proteinExistence type="predicted"/>
<keyword evidence="3" id="KW-0436">Ligase</keyword>
<dbReference type="SUPFAM" id="SSF56801">
    <property type="entry name" value="Acetyl-CoA synthetase-like"/>
    <property type="match status" value="1"/>
</dbReference>
<evidence type="ECO:0000313" key="4">
    <source>
        <dbReference type="Proteomes" id="UP000035352"/>
    </source>
</evidence>
<dbReference type="InterPro" id="IPR020845">
    <property type="entry name" value="AMP-binding_CS"/>
</dbReference>
<accession>A0A0G3BPE3</accession>